<dbReference type="RefSeq" id="WP_139349900.1">
    <property type="nucleotide sequence ID" value="NZ_MVBK01000062.1"/>
</dbReference>
<dbReference type="AlphaFoldDB" id="A0A1V3NF32"/>
<proteinExistence type="predicted"/>
<name>A0A1V3NF32_9GAMM</name>
<keyword evidence="2" id="KW-1185">Reference proteome</keyword>
<evidence type="ECO:0000313" key="2">
    <source>
        <dbReference type="Proteomes" id="UP000189462"/>
    </source>
</evidence>
<sequence>MSTPAKSVVDVLASGATAAQTQYGLWVQGHEGDALSVLGFTAQDYGLSAEYRFEIEFESREPLSPDVVGRRTRLDLEALPGDACVHGVIRALEALEGGGDGVRQRLSLVSPLSVLAESAQTRAFPDLSVPGI</sequence>
<dbReference type="SUPFAM" id="SSF69279">
    <property type="entry name" value="Phage tail proteins"/>
    <property type="match status" value="1"/>
</dbReference>
<dbReference type="Gene3D" id="2.30.110.50">
    <property type="match status" value="1"/>
</dbReference>
<feature type="non-terminal residue" evidence="1">
    <location>
        <position position="132"/>
    </location>
</feature>
<dbReference type="EMBL" id="MVBK01000062">
    <property type="protein sequence ID" value="OOG23462.1"/>
    <property type="molecule type" value="Genomic_DNA"/>
</dbReference>
<gene>
    <name evidence="1" type="ORF">B1C78_11045</name>
</gene>
<protein>
    <submittedName>
        <fullName evidence="1">Uncharacterized protein</fullName>
    </submittedName>
</protein>
<organism evidence="1 2">
    <name type="scientific">Thioalkalivibrio denitrificans</name>
    <dbReference type="NCBI Taxonomy" id="108003"/>
    <lineage>
        <taxon>Bacteria</taxon>
        <taxon>Pseudomonadati</taxon>
        <taxon>Pseudomonadota</taxon>
        <taxon>Gammaproteobacteria</taxon>
        <taxon>Chromatiales</taxon>
        <taxon>Ectothiorhodospiraceae</taxon>
        <taxon>Thioalkalivibrio</taxon>
    </lineage>
</organism>
<dbReference type="Proteomes" id="UP000189462">
    <property type="component" value="Unassembled WGS sequence"/>
</dbReference>
<reference evidence="1 2" key="1">
    <citation type="submission" date="2017-02" db="EMBL/GenBank/DDBJ databases">
        <title>Genomic diversity within the haloalkaliphilic genus Thioalkalivibrio.</title>
        <authorList>
            <person name="Ahn A.-C."/>
            <person name="Meier-Kolthoff J."/>
            <person name="Overmars L."/>
            <person name="Richter M."/>
            <person name="Woyke T."/>
            <person name="Sorokin D.Y."/>
            <person name="Muyzer G."/>
        </authorList>
    </citation>
    <scope>NUCLEOTIDE SEQUENCE [LARGE SCALE GENOMIC DNA]</scope>
    <source>
        <strain evidence="1 2">ALJD</strain>
    </source>
</reference>
<comment type="caution">
    <text evidence="1">The sequence shown here is derived from an EMBL/GenBank/DDBJ whole genome shotgun (WGS) entry which is preliminary data.</text>
</comment>
<dbReference type="STRING" id="108003.B1C78_11045"/>
<accession>A0A1V3NF32</accession>
<evidence type="ECO:0000313" key="1">
    <source>
        <dbReference type="EMBL" id="OOG23462.1"/>
    </source>
</evidence>